<evidence type="ECO:0000313" key="5">
    <source>
        <dbReference type="Proteomes" id="UP001169027"/>
    </source>
</evidence>
<dbReference type="EMBL" id="JAUKVY010000013">
    <property type="protein sequence ID" value="MDO1534343.1"/>
    <property type="molecule type" value="Genomic_DNA"/>
</dbReference>
<dbReference type="PANTHER" id="PTHR21660">
    <property type="entry name" value="THIOESTERASE SUPERFAMILY MEMBER-RELATED"/>
    <property type="match status" value="1"/>
</dbReference>
<dbReference type="InterPro" id="IPR029069">
    <property type="entry name" value="HotDog_dom_sf"/>
</dbReference>
<dbReference type="RefSeq" id="WP_301811903.1">
    <property type="nucleotide sequence ID" value="NZ_JAUJZH010000013.1"/>
</dbReference>
<evidence type="ECO:0000259" key="3">
    <source>
        <dbReference type="Pfam" id="PF03061"/>
    </source>
</evidence>
<dbReference type="Proteomes" id="UP001169027">
    <property type="component" value="Unassembled WGS sequence"/>
</dbReference>
<dbReference type="InterPro" id="IPR003736">
    <property type="entry name" value="PAAI_dom"/>
</dbReference>
<feature type="domain" description="Thioesterase" evidence="3">
    <location>
        <begin position="59"/>
        <end position="127"/>
    </location>
</feature>
<comment type="similarity">
    <text evidence="1">Belongs to the thioesterase PaaI family.</text>
</comment>
<keyword evidence="5" id="KW-1185">Reference proteome</keyword>
<dbReference type="Gene3D" id="3.10.129.10">
    <property type="entry name" value="Hotdog Thioesterase"/>
    <property type="match status" value="1"/>
</dbReference>
<comment type="caution">
    <text evidence="4">The sequence shown here is derived from an EMBL/GenBank/DDBJ whole genome shotgun (WGS) entry which is preliminary data.</text>
</comment>
<evidence type="ECO:0000256" key="2">
    <source>
        <dbReference type="ARBA" id="ARBA00022801"/>
    </source>
</evidence>
<dbReference type="SUPFAM" id="SSF54637">
    <property type="entry name" value="Thioesterase/thiol ester dehydrase-isomerase"/>
    <property type="match status" value="1"/>
</dbReference>
<reference evidence="4" key="1">
    <citation type="submission" date="2023-06" db="EMBL/GenBank/DDBJ databases">
        <authorList>
            <person name="Jiang Y."/>
            <person name="Liu Q."/>
        </authorList>
    </citation>
    <scope>NUCLEOTIDE SEQUENCE</scope>
    <source>
        <strain evidence="4">CGMCC 1.12090</strain>
    </source>
</reference>
<proteinExistence type="inferred from homology"/>
<evidence type="ECO:0000313" key="4">
    <source>
        <dbReference type="EMBL" id="MDO1534343.1"/>
    </source>
</evidence>
<sequence>MTDATIPPPAAGPALLAAIQAVNASAKFNRWAGFEVLSASPGDVELLMPWREEAGQYSGFLHAGLIGALIDTACGFAASTLAGRVLASHFSVNCLRPAVGQRFVARARVVKAGRTQMFTSAELFAEEAPGAARKLVATGDAILVPVAAQ</sequence>
<dbReference type="NCBIfam" id="TIGR00369">
    <property type="entry name" value="unchar_dom_1"/>
    <property type="match status" value="1"/>
</dbReference>
<dbReference type="Pfam" id="PF03061">
    <property type="entry name" value="4HBT"/>
    <property type="match status" value="1"/>
</dbReference>
<accession>A0ABT8S600</accession>
<organism evidence="4 5">
    <name type="scientific">Variovorax ginsengisoli</name>
    <dbReference type="NCBI Taxonomy" id="363844"/>
    <lineage>
        <taxon>Bacteria</taxon>
        <taxon>Pseudomonadati</taxon>
        <taxon>Pseudomonadota</taxon>
        <taxon>Betaproteobacteria</taxon>
        <taxon>Burkholderiales</taxon>
        <taxon>Comamonadaceae</taxon>
        <taxon>Variovorax</taxon>
    </lineage>
</organism>
<dbReference type="CDD" id="cd03443">
    <property type="entry name" value="PaaI_thioesterase"/>
    <property type="match status" value="1"/>
</dbReference>
<protein>
    <submittedName>
        <fullName evidence="4">PaaI family thioesterase</fullName>
        <ecNumber evidence="4">3.1.2.-</ecNumber>
    </submittedName>
</protein>
<dbReference type="PANTHER" id="PTHR21660:SF1">
    <property type="entry name" value="ACYL-COENZYME A THIOESTERASE 13"/>
    <property type="match status" value="1"/>
</dbReference>
<dbReference type="InterPro" id="IPR006683">
    <property type="entry name" value="Thioestr_dom"/>
</dbReference>
<dbReference type="GO" id="GO:0016787">
    <property type="term" value="F:hydrolase activity"/>
    <property type="evidence" value="ECO:0007669"/>
    <property type="project" value="UniProtKB-KW"/>
</dbReference>
<dbReference type="EC" id="3.1.2.-" evidence="4"/>
<dbReference type="InterPro" id="IPR039298">
    <property type="entry name" value="ACOT13"/>
</dbReference>
<keyword evidence="2 4" id="KW-0378">Hydrolase</keyword>
<name>A0ABT8S600_9BURK</name>
<evidence type="ECO:0000256" key="1">
    <source>
        <dbReference type="ARBA" id="ARBA00008324"/>
    </source>
</evidence>
<gene>
    <name evidence="4" type="ORF">Q2T77_18805</name>
</gene>